<dbReference type="GO" id="GO:0003924">
    <property type="term" value="F:GTPase activity"/>
    <property type="evidence" value="ECO:0007669"/>
    <property type="project" value="InterPro"/>
</dbReference>
<comment type="caution">
    <text evidence="5">The sequence shown here is derived from an EMBL/GenBank/DDBJ whole genome shotgun (WGS) entry which is preliminary data.</text>
</comment>
<gene>
    <name evidence="5" type="ORF">ENJ89_03950</name>
</gene>
<dbReference type="InterPro" id="IPR050543">
    <property type="entry name" value="eIF2G"/>
</dbReference>
<dbReference type="PROSITE" id="PS51722">
    <property type="entry name" value="G_TR_2"/>
    <property type="match status" value="1"/>
</dbReference>
<evidence type="ECO:0000259" key="4">
    <source>
        <dbReference type="PROSITE" id="PS51722"/>
    </source>
</evidence>
<dbReference type="GO" id="GO:0016259">
    <property type="term" value="P:selenocysteine metabolic process"/>
    <property type="evidence" value="ECO:0007669"/>
    <property type="project" value="TreeGrafter"/>
</dbReference>
<dbReference type="GO" id="GO:0000049">
    <property type="term" value="F:tRNA binding"/>
    <property type="evidence" value="ECO:0007669"/>
    <property type="project" value="TreeGrafter"/>
</dbReference>
<dbReference type="PANTHER" id="PTHR42854">
    <property type="entry name" value="EUKARYOTIC TRANSLATION INITIATION FACTOR 2 SUBUNIT 3 FAMILY MEMBER"/>
    <property type="match status" value="1"/>
</dbReference>
<dbReference type="PROSITE" id="PS00301">
    <property type="entry name" value="G_TR_1"/>
    <property type="match status" value="1"/>
</dbReference>
<name>A0A7V5PPE0_CALAY</name>
<dbReference type="CDD" id="cd04171">
    <property type="entry name" value="SelB"/>
    <property type="match status" value="1"/>
</dbReference>
<evidence type="ECO:0000313" key="5">
    <source>
        <dbReference type="EMBL" id="HHJ52325.1"/>
    </source>
</evidence>
<feature type="non-terminal residue" evidence="5">
    <location>
        <position position="185"/>
    </location>
</feature>
<keyword evidence="1" id="KW-0547">Nucleotide-binding</keyword>
<dbReference type="EMBL" id="DROD01000264">
    <property type="protein sequence ID" value="HHJ52325.1"/>
    <property type="molecule type" value="Genomic_DNA"/>
</dbReference>
<dbReference type="InterPro" id="IPR027417">
    <property type="entry name" value="P-loop_NTPase"/>
</dbReference>
<protein>
    <submittedName>
        <fullName evidence="5">GTP-binding protein</fullName>
    </submittedName>
</protein>
<dbReference type="NCBIfam" id="TIGR00231">
    <property type="entry name" value="small_GTP"/>
    <property type="match status" value="1"/>
</dbReference>
<evidence type="ECO:0000256" key="2">
    <source>
        <dbReference type="ARBA" id="ARBA00022917"/>
    </source>
</evidence>
<dbReference type="Proteomes" id="UP000886124">
    <property type="component" value="Unassembled WGS sequence"/>
</dbReference>
<dbReference type="Gene3D" id="3.40.50.300">
    <property type="entry name" value="P-loop containing nucleotide triphosphate hydrolases"/>
    <property type="match status" value="1"/>
</dbReference>
<organism evidence="5">
    <name type="scientific">Caldithrix abyssi</name>
    <dbReference type="NCBI Taxonomy" id="187145"/>
    <lineage>
        <taxon>Bacteria</taxon>
        <taxon>Pseudomonadati</taxon>
        <taxon>Calditrichota</taxon>
        <taxon>Calditrichia</taxon>
        <taxon>Calditrichales</taxon>
        <taxon>Calditrichaceae</taxon>
        <taxon>Caldithrix</taxon>
    </lineage>
</organism>
<dbReference type="SUPFAM" id="SSF52540">
    <property type="entry name" value="P-loop containing nucleoside triphosphate hydrolases"/>
    <property type="match status" value="1"/>
</dbReference>
<sequence length="185" mass="21009">MKQHTIIGMAGHIDHGKTALIRALTGIETDRLPEEKKRGITIDIGFAYWKQDVTIIDVPGHEKFVHNMVAGVSTVDFFLLVVAADDGIMPQTREHFDVLKFFGVRDGIVALNKIDLVDDEWRDLVQADIEEFLQKQGYSHIPVIPVSAVTGAGVDRLRELVLEKIGRHRQHRGERPFRLNVDRHF</sequence>
<reference evidence="5" key="1">
    <citation type="journal article" date="2020" name="mSystems">
        <title>Genome- and Community-Level Interaction Insights into Carbon Utilization and Element Cycling Functions of Hydrothermarchaeota in Hydrothermal Sediment.</title>
        <authorList>
            <person name="Zhou Z."/>
            <person name="Liu Y."/>
            <person name="Xu W."/>
            <person name="Pan J."/>
            <person name="Luo Z.H."/>
            <person name="Li M."/>
        </authorList>
    </citation>
    <scope>NUCLEOTIDE SEQUENCE [LARGE SCALE GENOMIC DNA]</scope>
    <source>
        <strain evidence="5">HyVt-527</strain>
    </source>
</reference>
<dbReference type="PANTHER" id="PTHR42854:SF3">
    <property type="entry name" value="EUKARYOTIC TRANSLATION INITIATION FACTOR 2 SUBUNIT 3-RELATED"/>
    <property type="match status" value="1"/>
</dbReference>
<accession>A0A7V5PPE0</accession>
<keyword evidence="2" id="KW-0648">Protein biosynthesis</keyword>
<dbReference type="GO" id="GO:0005829">
    <property type="term" value="C:cytosol"/>
    <property type="evidence" value="ECO:0007669"/>
    <property type="project" value="TreeGrafter"/>
</dbReference>
<feature type="domain" description="Tr-type G" evidence="4">
    <location>
        <begin position="2"/>
        <end position="171"/>
    </location>
</feature>
<proteinExistence type="predicted"/>
<dbReference type="GO" id="GO:0035368">
    <property type="term" value="F:selenocysteine insertion sequence binding"/>
    <property type="evidence" value="ECO:0007669"/>
    <property type="project" value="TreeGrafter"/>
</dbReference>
<evidence type="ECO:0000256" key="3">
    <source>
        <dbReference type="ARBA" id="ARBA00023134"/>
    </source>
</evidence>
<evidence type="ECO:0000256" key="1">
    <source>
        <dbReference type="ARBA" id="ARBA00022741"/>
    </source>
</evidence>
<dbReference type="AlphaFoldDB" id="A0A7V5PPE0"/>
<dbReference type="Pfam" id="PF00009">
    <property type="entry name" value="GTP_EFTU"/>
    <property type="match status" value="1"/>
</dbReference>
<dbReference type="InterPro" id="IPR031157">
    <property type="entry name" value="G_TR_CS"/>
</dbReference>
<keyword evidence="3" id="KW-0342">GTP-binding</keyword>
<dbReference type="GO" id="GO:0001514">
    <property type="term" value="P:selenocysteine incorporation"/>
    <property type="evidence" value="ECO:0007669"/>
    <property type="project" value="TreeGrafter"/>
</dbReference>
<dbReference type="InterPro" id="IPR005225">
    <property type="entry name" value="Small_GTP-bd"/>
</dbReference>
<dbReference type="InterPro" id="IPR000795">
    <property type="entry name" value="T_Tr_GTP-bd_dom"/>
</dbReference>
<dbReference type="GO" id="GO:0005525">
    <property type="term" value="F:GTP binding"/>
    <property type="evidence" value="ECO:0007669"/>
    <property type="project" value="UniProtKB-KW"/>
</dbReference>